<dbReference type="PANTHER" id="PTHR45663">
    <property type="entry name" value="GEO12009P1"/>
    <property type="match status" value="1"/>
</dbReference>
<accession>A0ABS6FZN3</accession>
<dbReference type="InterPro" id="IPR013766">
    <property type="entry name" value="Thioredoxin_domain"/>
</dbReference>
<dbReference type="CDD" id="cd02947">
    <property type="entry name" value="TRX_family"/>
    <property type="match status" value="1"/>
</dbReference>
<dbReference type="PANTHER" id="PTHR45663:SF11">
    <property type="entry name" value="GEO12009P1"/>
    <property type="match status" value="1"/>
</dbReference>
<comment type="caution">
    <text evidence="4">The sequence shown here is derived from an EMBL/GenBank/DDBJ whole genome shotgun (WGS) entry which is preliminary data.</text>
</comment>
<dbReference type="Proteomes" id="UP000779508">
    <property type="component" value="Unassembled WGS sequence"/>
</dbReference>
<evidence type="ECO:0000259" key="3">
    <source>
        <dbReference type="Pfam" id="PF00085"/>
    </source>
</evidence>
<feature type="domain" description="Thioredoxin" evidence="3">
    <location>
        <begin position="11"/>
        <end position="85"/>
    </location>
</feature>
<proteinExistence type="inferred from homology"/>
<comment type="similarity">
    <text evidence="1">Belongs to the thioredoxin family.</text>
</comment>
<gene>
    <name evidence="4" type="ORF">KQI88_03130</name>
</gene>
<evidence type="ECO:0000313" key="4">
    <source>
        <dbReference type="EMBL" id="MBU5675409.1"/>
    </source>
</evidence>
<name>A0ABS6FZN3_9FIRM</name>
<reference evidence="4 5" key="1">
    <citation type="submission" date="2021-06" db="EMBL/GenBank/DDBJ databases">
        <authorList>
            <person name="Sun Q."/>
            <person name="Li D."/>
        </authorList>
    </citation>
    <scope>NUCLEOTIDE SEQUENCE [LARGE SCALE GENOMIC DNA]</scope>
    <source>
        <strain evidence="4 5">MSJ-5</strain>
    </source>
</reference>
<keyword evidence="2" id="KW-0676">Redox-active center</keyword>
<sequence>MNIVDSNEVIKKLINSNKMVLVYFGSKTCGVCSAMKPKVDEVLKIYPKIKSIQVDVEKSMQLSATYDIFTIPAILVFIEGKETIREARYISMQDIEGKISRYYDLIFE</sequence>
<dbReference type="Pfam" id="PF00085">
    <property type="entry name" value="Thioredoxin"/>
    <property type="match status" value="1"/>
</dbReference>
<evidence type="ECO:0000256" key="1">
    <source>
        <dbReference type="ARBA" id="ARBA00008987"/>
    </source>
</evidence>
<evidence type="ECO:0000313" key="5">
    <source>
        <dbReference type="Proteomes" id="UP000779508"/>
    </source>
</evidence>
<organism evidence="4 5">
    <name type="scientific">Alkaliphilus flagellatus</name>
    <dbReference type="NCBI Taxonomy" id="2841507"/>
    <lineage>
        <taxon>Bacteria</taxon>
        <taxon>Bacillati</taxon>
        <taxon>Bacillota</taxon>
        <taxon>Clostridia</taxon>
        <taxon>Peptostreptococcales</taxon>
        <taxon>Natronincolaceae</taxon>
        <taxon>Alkaliphilus</taxon>
    </lineage>
</organism>
<keyword evidence="5" id="KW-1185">Reference proteome</keyword>
<protein>
    <submittedName>
        <fullName evidence="4">Thioredoxin family protein</fullName>
    </submittedName>
</protein>
<dbReference type="EMBL" id="JAHLQK010000001">
    <property type="protein sequence ID" value="MBU5675409.1"/>
    <property type="molecule type" value="Genomic_DNA"/>
</dbReference>
<evidence type="ECO:0000256" key="2">
    <source>
        <dbReference type="ARBA" id="ARBA00023284"/>
    </source>
</evidence>
<dbReference type="RefSeq" id="WP_216414892.1">
    <property type="nucleotide sequence ID" value="NZ_JAHLQK010000001.1"/>
</dbReference>